<name>A0ABP6IFJ1_9ACTN</name>
<protein>
    <submittedName>
        <fullName evidence="3">AAA family ATPase</fullName>
    </submittedName>
</protein>
<evidence type="ECO:0000313" key="3">
    <source>
        <dbReference type="EMBL" id="GAA2870675.1"/>
    </source>
</evidence>
<dbReference type="Pfam" id="PF13304">
    <property type="entry name" value="AAA_21"/>
    <property type="match status" value="2"/>
</dbReference>
<evidence type="ECO:0000313" key="4">
    <source>
        <dbReference type="Proteomes" id="UP001500831"/>
    </source>
</evidence>
<feature type="domain" description="ATPase AAA-type core" evidence="2">
    <location>
        <begin position="30"/>
        <end position="110"/>
    </location>
</feature>
<keyword evidence="1" id="KW-0227">DNA damage</keyword>
<accession>A0ABP6IFJ1</accession>
<evidence type="ECO:0000259" key="2">
    <source>
        <dbReference type="Pfam" id="PF13304"/>
    </source>
</evidence>
<evidence type="ECO:0000256" key="1">
    <source>
        <dbReference type="ARBA" id="ARBA00023236"/>
    </source>
</evidence>
<dbReference type="InterPro" id="IPR003959">
    <property type="entry name" value="ATPase_AAA_core"/>
</dbReference>
<dbReference type="PIRSF" id="PIRSF029347">
    <property type="entry name" value="RecF"/>
    <property type="match status" value="1"/>
</dbReference>
<dbReference type="Gene3D" id="3.40.50.300">
    <property type="entry name" value="P-loop containing nucleotide triphosphate hydrolases"/>
    <property type="match status" value="2"/>
</dbReference>
<dbReference type="Proteomes" id="UP001500831">
    <property type="component" value="Unassembled WGS sequence"/>
</dbReference>
<sequence length="387" mass="42054">MVRVVPFLQRVRMKDYKSIASCEVAFTPLLVLLGPNGAGKSNFVDALLFVADALGSTPADAVAKRGGLSEVLRRGPEAIDEFTIELEFAVEVDGEPAPVEYGFTLGRDITEHRSLVVRREYCLVRLTGNEGEIQRPGFNVESGHIAGVGGIEPDRLFLPLAATHSELSKVYHSLRSMLFHHLDTDRMRQIEPDRRGTQLGYSGERLGSVLGHLARNHPTFKNRVDDYLKAIVPEAVGVNQRLIDTYSTVELRTRSGERSFGPEAISEGTLHAAGVLAALFQPAVLDGQATLVAIEEPETALHPAAAGTLFDALTEASERVQVVITTQSADLLDRDDVDPASVRVVTMTDGITVIGEIDEVSRRLVRDKRTTLGELMRGGQLQPEAGG</sequence>
<reference evidence="4" key="1">
    <citation type="journal article" date="2019" name="Int. J. Syst. Evol. Microbiol.">
        <title>The Global Catalogue of Microorganisms (GCM) 10K type strain sequencing project: providing services to taxonomists for standard genome sequencing and annotation.</title>
        <authorList>
            <consortium name="The Broad Institute Genomics Platform"/>
            <consortium name="The Broad Institute Genome Sequencing Center for Infectious Disease"/>
            <person name="Wu L."/>
            <person name="Ma J."/>
        </authorList>
    </citation>
    <scope>NUCLEOTIDE SEQUENCE [LARGE SCALE GENOMIC DNA]</scope>
    <source>
        <strain evidence="4">JCM 6242</strain>
    </source>
</reference>
<feature type="domain" description="ATPase AAA-type core" evidence="2">
    <location>
        <begin position="232"/>
        <end position="333"/>
    </location>
</feature>
<dbReference type="InterPro" id="IPR014555">
    <property type="entry name" value="RecF-like"/>
</dbReference>
<dbReference type="PANTHER" id="PTHR32182:SF25">
    <property type="entry name" value="SLR1056 PROTEIN"/>
    <property type="match status" value="1"/>
</dbReference>
<proteinExistence type="predicted"/>
<organism evidence="3 4">
    <name type="scientific">Streptosporangium fragile</name>
    <dbReference type="NCBI Taxonomy" id="46186"/>
    <lineage>
        <taxon>Bacteria</taxon>
        <taxon>Bacillati</taxon>
        <taxon>Actinomycetota</taxon>
        <taxon>Actinomycetes</taxon>
        <taxon>Streptosporangiales</taxon>
        <taxon>Streptosporangiaceae</taxon>
        <taxon>Streptosporangium</taxon>
    </lineage>
</organism>
<dbReference type="SUPFAM" id="SSF52540">
    <property type="entry name" value="P-loop containing nucleoside triphosphate hydrolases"/>
    <property type="match status" value="1"/>
</dbReference>
<dbReference type="InterPro" id="IPR027417">
    <property type="entry name" value="P-loop_NTPase"/>
</dbReference>
<gene>
    <name evidence="3" type="ORF">GCM10010517_30940</name>
</gene>
<keyword evidence="1" id="KW-0742">SOS response</keyword>
<keyword evidence="4" id="KW-1185">Reference proteome</keyword>
<dbReference type="PANTHER" id="PTHR32182">
    <property type="entry name" value="DNA REPLICATION AND REPAIR PROTEIN RECF"/>
    <property type="match status" value="1"/>
</dbReference>
<comment type="caution">
    <text evidence="3">The sequence shown here is derived from an EMBL/GenBank/DDBJ whole genome shotgun (WGS) entry which is preliminary data.</text>
</comment>
<dbReference type="EMBL" id="BAAAVI010000019">
    <property type="protein sequence ID" value="GAA2870675.1"/>
    <property type="molecule type" value="Genomic_DNA"/>
</dbReference>